<dbReference type="PATRIC" id="fig|1461583.4.peg.313"/>
<keyword evidence="1" id="KW-0732">Signal</keyword>
<dbReference type="AlphaFoldDB" id="A0A078M5B4"/>
<dbReference type="HOGENOM" id="CLU_129175_1_0_9"/>
<dbReference type="InterPro" id="IPR032250">
    <property type="entry name" value="DUF4825"/>
</dbReference>
<proteinExistence type="predicted"/>
<organism evidence="3">
    <name type="scientific">Metalysinibacillus saudimassiliensis</name>
    <dbReference type="NCBI Taxonomy" id="1461583"/>
    <lineage>
        <taxon>Bacteria</taxon>
        <taxon>Bacillati</taxon>
        <taxon>Bacillota</taxon>
        <taxon>Bacilli</taxon>
        <taxon>Bacillales</taxon>
        <taxon>Caryophanaceae</taxon>
        <taxon>Metalysinibacillus</taxon>
    </lineage>
</organism>
<name>A0A078M5B4_9BACL</name>
<sequence length="155" mass="17545">MRYLFVMVLLLSGCTSPPATPTQAPTNELLLYRNTLIGDNSQVLAIIYDLPEARNFLQLELYTTEPPYSAHLLYDEVTHPKIVSIANATWLFTLIPNVDSLQFTFDTQSYTLTREQLMSWYGKDVTASTNEADIQLLIDAYTADPNEVDALFETK</sequence>
<evidence type="ECO:0000259" key="2">
    <source>
        <dbReference type="Pfam" id="PF16107"/>
    </source>
</evidence>
<evidence type="ECO:0000256" key="1">
    <source>
        <dbReference type="SAM" id="SignalP"/>
    </source>
</evidence>
<feature type="chain" id="PRO_5039682558" description="DUF4825 domain-containing protein" evidence="1">
    <location>
        <begin position="20"/>
        <end position="155"/>
    </location>
</feature>
<evidence type="ECO:0000313" key="3">
    <source>
        <dbReference type="EMBL" id="CDZ99876.1"/>
    </source>
</evidence>
<accession>A0A078M5B4</accession>
<reference evidence="3" key="1">
    <citation type="submission" date="2014-07" db="EMBL/GenBank/DDBJ databases">
        <authorList>
            <person name="Urmite Genomes Urmite Genomes"/>
        </authorList>
    </citation>
    <scope>NUCLEOTIDE SEQUENCE</scope>
    <source>
        <strain evidence="3">13S34_air</strain>
    </source>
</reference>
<feature type="signal peptide" evidence="1">
    <location>
        <begin position="1"/>
        <end position="19"/>
    </location>
</feature>
<dbReference type="Pfam" id="PF16107">
    <property type="entry name" value="DUF4825"/>
    <property type="match status" value="1"/>
</dbReference>
<feature type="domain" description="DUF4825" evidence="2">
    <location>
        <begin position="29"/>
        <end position="111"/>
    </location>
</feature>
<protein>
    <recommendedName>
        <fullName evidence="2">DUF4825 domain-containing protein</fullName>
    </recommendedName>
</protein>
<dbReference type="EMBL" id="LN483073">
    <property type="protein sequence ID" value="CDZ99876.1"/>
    <property type="molecule type" value="Genomic_DNA"/>
</dbReference>
<gene>
    <name evidence="3" type="ORF">BN1050_00338</name>
</gene>